<dbReference type="EMBL" id="CAMXCT030002465">
    <property type="protein sequence ID" value="CAL4785644.1"/>
    <property type="molecule type" value="Genomic_DNA"/>
</dbReference>
<dbReference type="OrthoDB" id="412361at2759"/>
<organism evidence="2">
    <name type="scientific">Cladocopium goreaui</name>
    <dbReference type="NCBI Taxonomy" id="2562237"/>
    <lineage>
        <taxon>Eukaryota</taxon>
        <taxon>Sar</taxon>
        <taxon>Alveolata</taxon>
        <taxon>Dinophyceae</taxon>
        <taxon>Suessiales</taxon>
        <taxon>Symbiodiniaceae</taxon>
        <taxon>Cladocopium</taxon>
    </lineage>
</organism>
<dbReference type="EMBL" id="CAMXCT010002465">
    <property type="protein sequence ID" value="CAI3998332.1"/>
    <property type="molecule type" value="Genomic_DNA"/>
</dbReference>
<proteinExistence type="predicted"/>
<dbReference type="AlphaFoldDB" id="A0A9P1G5S2"/>
<reference evidence="3 4" key="2">
    <citation type="submission" date="2024-05" db="EMBL/GenBank/DDBJ databases">
        <authorList>
            <person name="Chen Y."/>
            <person name="Shah S."/>
            <person name="Dougan E. K."/>
            <person name="Thang M."/>
            <person name="Chan C."/>
        </authorList>
    </citation>
    <scope>NUCLEOTIDE SEQUENCE [LARGE SCALE GENOMIC DNA]</scope>
</reference>
<feature type="compositionally biased region" description="Basic and acidic residues" evidence="1">
    <location>
        <begin position="347"/>
        <end position="364"/>
    </location>
</feature>
<dbReference type="EMBL" id="CAMXCT020002465">
    <property type="protein sequence ID" value="CAL1151707.1"/>
    <property type="molecule type" value="Genomic_DNA"/>
</dbReference>
<protein>
    <submittedName>
        <fullName evidence="2">Uncharacterized protein</fullName>
    </submittedName>
</protein>
<evidence type="ECO:0000256" key="1">
    <source>
        <dbReference type="SAM" id="MobiDB-lite"/>
    </source>
</evidence>
<comment type="caution">
    <text evidence="2">The sequence shown here is derived from an EMBL/GenBank/DDBJ whole genome shotgun (WGS) entry which is preliminary data.</text>
</comment>
<keyword evidence="4" id="KW-1185">Reference proteome</keyword>
<evidence type="ECO:0000313" key="2">
    <source>
        <dbReference type="EMBL" id="CAI3998332.1"/>
    </source>
</evidence>
<dbReference type="Proteomes" id="UP001152797">
    <property type="component" value="Unassembled WGS sequence"/>
</dbReference>
<accession>A0A9P1G5S2</accession>
<name>A0A9P1G5S2_9DINO</name>
<evidence type="ECO:0000313" key="3">
    <source>
        <dbReference type="EMBL" id="CAL4785644.1"/>
    </source>
</evidence>
<gene>
    <name evidence="2" type="ORF">C1SCF055_LOCUS24641</name>
</gene>
<feature type="region of interest" description="Disordered" evidence="1">
    <location>
        <begin position="341"/>
        <end position="419"/>
    </location>
</feature>
<sequence length="509" mass="55610">MAFGLYNWFSIMEPYYENATLALISNVSTRSSRGGQFIDVAALEFTPSTDVNESLTMAYKDGRSYCVAPITTAGPPKAAPPAFYEFWAVGVDCCSPFEPKVFMCGEPNDDEARGGFRWTDSSQIPNFRKAIQQAQEEYKIRAGENLIFLHWTGDPVAKINEKSLQGWANFRLAVAVYLALSIVLMPPGSDHDFSCGRRDAVLWRLLQQSSFRSGGASLRGELGGGWRVQLEAGRPSSEIRFLATVAMAERAGNPVQSSELLATLSVLTLGGPDCDIKGPKKDLISCRCGGKVVHQVNELLPDTRYTVEVSIVDDAMPLKSASSSLEVRTAPARTCQFAEEDWGQGFKKTEDAEDAKKGDKERSAPSRITSARSETERGRSHAGPSMTPQQPAVPRSVSGADDSTIAPSEVDGADLQERNEEWDFSAEEICRERVVEDDAVEEMGCLDVARARGAGEEGLGHFPGSSRCLQGHSELARLSAELLHRQQDALHLRSFPGRFVPCRTHFGTG</sequence>
<evidence type="ECO:0000313" key="4">
    <source>
        <dbReference type="Proteomes" id="UP001152797"/>
    </source>
</evidence>
<reference evidence="2" key="1">
    <citation type="submission" date="2022-10" db="EMBL/GenBank/DDBJ databases">
        <authorList>
            <person name="Chen Y."/>
            <person name="Dougan E. K."/>
            <person name="Chan C."/>
            <person name="Rhodes N."/>
            <person name="Thang M."/>
        </authorList>
    </citation>
    <scope>NUCLEOTIDE SEQUENCE</scope>
</reference>